<dbReference type="InterPro" id="IPR005094">
    <property type="entry name" value="Endonuclease_MobA/VirD2"/>
</dbReference>
<comment type="caution">
    <text evidence="3">The sequence shown here is derived from an EMBL/GenBank/DDBJ whole genome shotgun (WGS) entry which is preliminary data.</text>
</comment>
<dbReference type="Proteomes" id="UP000320011">
    <property type="component" value="Unassembled WGS sequence"/>
</dbReference>
<dbReference type="OrthoDB" id="4382201at2"/>
<feature type="region of interest" description="Disordered" evidence="1">
    <location>
        <begin position="481"/>
        <end position="534"/>
    </location>
</feature>
<evidence type="ECO:0000259" key="2">
    <source>
        <dbReference type="Pfam" id="PF03432"/>
    </source>
</evidence>
<protein>
    <recommendedName>
        <fullName evidence="2">MobA/VirD2-like nuclease domain-containing protein</fullName>
    </recommendedName>
</protein>
<dbReference type="Pfam" id="PF03432">
    <property type="entry name" value="Relaxase"/>
    <property type="match status" value="1"/>
</dbReference>
<name>A0A558AF38_9PSEU</name>
<evidence type="ECO:0000256" key="1">
    <source>
        <dbReference type="SAM" id="MobiDB-lite"/>
    </source>
</evidence>
<reference evidence="3 4" key="1">
    <citation type="submission" date="2019-07" db="EMBL/GenBank/DDBJ databases">
        <authorList>
            <person name="Duangmal K."/>
            <person name="Teo W.F.A."/>
        </authorList>
    </citation>
    <scope>NUCLEOTIDE SEQUENCE [LARGE SCALE GENOMIC DNA]</scope>
    <source>
        <strain evidence="3 4">TBRC 6029</strain>
    </source>
</reference>
<keyword evidence="4" id="KW-1185">Reference proteome</keyword>
<dbReference type="EMBL" id="VJWX01000570">
    <property type="protein sequence ID" value="TVT22874.1"/>
    <property type="molecule type" value="Genomic_DNA"/>
</dbReference>
<feature type="domain" description="MobA/VirD2-like nuclease" evidence="2">
    <location>
        <begin position="79"/>
        <end position="176"/>
    </location>
</feature>
<feature type="region of interest" description="Disordered" evidence="1">
    <location>
        <begin position="291"/>
        <end position="313"/>
    </location>
</feature>
<feature type="region of interest" description="Disordered" evidence="1">
    <location>
        <begin position="178"/>
        <end position="202"/>
    </location>
</feature>
<dbReference type="AlphaFoldDB" id="A0A558AF38"/>
<feature type="compositionally biased region" description="Polar residues" evidence="1">
    <location>
        <begin position="500"/>
        <end position="511"/>
    </location>
</feature>
<accession>A0A558AF38</accession>
<gene>
    <name evidence="3" type="ORF">FNH05_33285</name>
</gene>
<sequence length="534" mass="58705">MIAKAPESGKCGRNTYGLLRYLFGPGRANEHRDPHLVAAWDPDWLPGGVFTERVHGWLARLGREVDSAMTGHEVTVPGGHVYHVVMSVPPQDGALGDAVWRQLVEDAIGRMGFGPDEDGRGGCRWVAVHHGPSPEGNDHVHLAVNLVRGDGRIADTYRDWPRWREWCKDVERRLGLTPTSSVNRTAPLRPKRAETEKATRLGRQRSSRELLRDIVRVAATRASSVDEFLELLEREPVQVEPRWGAEGLFTGYRVALFGDIGTKSTDRRVWFRGSQLARDLSAPKLLARWASASAPPPSLPRDERDRFASTGRAERTTAVEEATLAAKRACGALAVLNARQQLSAVSEAVSEEADAIAHATHDLLVAAARGIDGNELRFERREAPVWTAAMEYERAAATPWRVQPARWGPIAAELRTAARRLARVGVLSRRGREGDGITVLVVALAALIAEIAAWRESTQQRRQADSARRAAKVLESCAGTNGRRYPAAGSLRATPPEAVTDSQRQQGQRPTLSGKKYSTFRPLQPRSRTGGLGR</sequence>
<reference evidence="3 4" key="2">
    <citation type="submission" date="2019-08" db="EMBL/GenBank/DDBJ databases">
        <title>Amycolatopsis acidicola sp. nov., isolated from peat swamp forest soil.</title>
        <authorList>
            <person name="Srisuk N."/>
        </authorList>
    </citation>
    <scope>NUCLEOTIDE SEQUENCE [LARGE SCALE GENOMIC DNA]</scope>
    <source>
        <strain evidence="3 4">TBRC 6029</strain>
    </source>
</reference>
<dbReference type="RefSeq" id="WP_144592822.1">
    <property type="nucleotide sequence ID" value="NZ_VJWX01000570.1"/>
</dbReference>
<organism evidence="3 4">
    <name type="scientific">Amycolatopsis rhizosphaerae</name>
    <dbReference type="NCBI Taxonomy" id="2053003"/>
    <lineage>
        <taxon>Bacteria</taxon>
        <taxon>Bacillati</taxon>
        <taxon>Actinomycetota</taxon>
        <taxon>Actinomycetes</taxon>
        <taxon>Pseudonocardiales</taxon>
        <taxon>Pseudonocardiaceae</taxon>
        <taxon>Amycolatopsis</taxon>
    </lineage>
</organism>
<evidence type="ECO:0000313" key="4">
    <source>
        <dbReference type="Proteomes" id="UP000320011"/>
    </source>
</evidence>
<feature type="compositionally biased region" description="Basic and acidic residues" evidence="1">
    <location>
        <begin position="300"/>
        <end position="313"/>
    </location>
</feature>
<proteinExistence type="predicted"/>
<evidence type="ECO:0000313" key="3">
    <source>
        <dbReference type="EMBL" id="TVT22874.1"/>
    </source>
</evidence>